<evidence type="ECO:0008006" key="3">
    <source>
        <dbReference type="Google" id="ProtNLM"/>
    </source>
</evidence>
<organism evidence="1 2">
    <name type="scientific">Deefgea tanakiae</name>
    <dbReference type="NCBI Taxonomy" id="2865840"/>
    <lineage>
        <taxon>Bacteria</taxon>
        <taxon>Pseudomonadati</taxon>
        <taxon>Pseudomonadota</taxon>
        <taxon>Betaproteobacteria</taxon>
        <taxon>Neisseriales</taxon>
        <taxon>Chitinibacteraceae</taxon>
        <taxon>Deefgea</taxon>
    </lineage>
</organism>
<keyword evidence="2" id="KW-1185">Reference proteome</keyword>
<evidence type="ECO:0000313" key="2">
    <source>
        <dbReference type="Proteomes" id="UP000825679"/>
    </source>
</evidence>
<dbReference type="Proteomes" id="UP000825679">
    <property type="component" value="Chromosome"/>
</dbReference>
<protein>
    <recommendedName>
        <fullName evidence="3">HrgA protein</fullName>
    </recommendedName>
</protein>
<accession>A0ABX8Z8V3</accession>
<name>A0ABX8Z8V3_9NEIS</name>
<dbReference type="RefSeq" id="WP_221005712.1">
    <property type="nucleotide sequence ID" value="NZ_CP081150.1"/>
</dbReference>
<sequence length="50" mass="5878">MMSDEILRFMAEQLDAGQSLPEAILAVEQKFKVNSKEVYRSLAYFERRTH</sequence>
<reference evidence="1 2" key="1">
    <citation type="submission" date="2021-08" db="EMBL/GenBank/DDBJ databases">
        <title>complete genome sequencing of Deefgea sp. D25.</title>
        <authorList>
            <person name="Bae J.-W."/>
            <person name="Gim D.-H."/>
        </authorList>
    </citation>
    <scope>NUCLEOTIDE SEQUENCE [LARGE SCALE GENOMIC DNA]</scope>
    <source>
        <strain evidence="1 2">D25</strain>
    </source>
</reference>
<proteinExistence type="predicted"/>
<dbReference type="EMBL" id="CP081150">
    <property type="protein sequence ID" value="QZA77329.1"/>
    <property type="molecule type" value="Genomic_DNA"/>
</dbReference>
<evidence type="ECO:0000313" key="1">
    <source>
        <dbReference type="EMBL" id="QZA77329.1"/>
    </source>
</evidence>
<gene>
    <name evidence="1" type="ORF">K4H28_13720</name>
</gene>